<keyword evidence="3" id="KW-1003">Cell membrane</keyword>
<organism evidence="9 10">
    <name type="scientific">Peribacillus glennii</name>
    <dbReference type="NCBI Taxonomy" id="2303991"/>
    <lineage>
        <taxon>Bacteria</taxon>
        <taxon>Bacillati</taxon>
        <taxon>Bacillota</taxon>
        <taxon>Bacilli</taxon>
        <taxon>Bacillales</taxon>
        <taxon>Bacillaceae</taxon>
        <taxon>Peribacillus</taxon>
    </lineage>
</organism>
<evidence type="ECO:0000256" key="6">
    <source>
        <dbReference type="ARBA" id="ARBA00023136"/>
    </source>
</evidence>
<dbReference type="Gene3D" id="1.10.3720.10">
    <property type="entry name" value="MetI-like"/>
    <property type="match status" value="1"/>
</dbReference>
<dbReference type="AlphaFoldDB" id="A0A372LFW7"/>
<dbReference type="PANTHER" id="PTHR43163:SF6">
    <property type="entry name" value="DIPEPTIDE TRANSPORT SYSTEM PERMEASE PROTEIN DPPB-RELATED"/>
    <property type="match status" value="1"/>
</dbReference>
<evidence type="ECO:0000256" key="7">
    <source>
        <dbReference type="RuleBase" id="RU363032"/>
    </source>
</evidence>
<gene>
    <name evidence="9" type="ORF">D0466_04355</name>
</gene>
<evidence type="ECO:0000256" key="4">
    <source>
        <dbReference type="ARBA" id="ARBA00022692"/>
    </source>
</evidence>
<dbReference type="CDD" id="cd06261">
    <property type="entry name" value="TM_PBP2"/>
    <property type="match status" value="1"/>
</dbReference>
<dbReference type="InterPro" id="IPR035906">
    <property type="entry name" value="MetI-like_sf"/>
</dbReference>
<accession>A0A372LFW7</accession>
<dbReference type="SUPFAM" id="SSF161098">
    <property type="entry name" value="MetI-like"/>
    <property type="match status" value="1"/>
</dbReference>
<dbReference type="PANTHER" id="PTHR43163">
    <property type="entry name" value="DIPEPTIDE TRANSPORT SYSTEM PERMEASE PROTEIN DPPB-RELATED"/>
    <property type="match status" value="1"/>
</dbReference>
<keyword evidence="2 7" id="KW-0813">Transport</keyword>
<dbReference type="Pfam" id="PF00528">
    <property type="entry name" value="BPD_transp_1"/>
    <property type="match status" value="1"/>
</dbReference>
<evidence type="ECO:0000256" key="5">
    <source>
        <dbReference type="ARBA" id="ARBA00022989"/>
    </source>
</evidence>
<feature type="transmembrane region" description="Helical" evidence="7">
    <location>
        <begin position="260"/>
        <end position="286"/>
    </location>
</feature>
<evidence type="ECO:0000313" key="10">
    <source>
        <dbReference type="Proteomes" id="UP000262939"/>
    </source>
</evidence>
<evidence type="ECO:0000259" key="8">
    <source>
        <dbReference type="PROSITE" id="PS50928"/>
    </source>
</evidence>
<evidence type="ECO:0000256" key="3">
    <source>
        <dbReference type="ARBA" id="ARBA00022475"/>
    </source>
</evidence>
<keyword evidence="6 7" id="KW-0472">Membrane</keyword>
<comment type="similarity">
    <text evidence="7">Belongs to the binding-protein-dependent transport system permease family.</text>
</comment>
<feature type="domain" description="ABC transmembrane type-1" evidence="8">
    <location>
        <begin position="99"/>
        <end position="329"/>
    </location>
</feature>
<name>A0A372LFW7_9BACI</name>
<dbReference type="Proteomes" id="UP000262939">
    <property type="component" value="Unassembled WGS sequence"/>
</dbReference>
<protein>
    <submittedName>
        <fullName evidence="9">ABC transporter permease</fullName>
    </submittedName>
</protein>
<comment type="caution">
    <text evidence="9">The sequence shown here is derived from an EMBL/GenBank/DDBJ whole genome shotgun (WGS) entry which is preliminary data.</text>
</comment>
<proteinExistence type="inferred from homology"/>
<dbReference type="GO" id="GO:0071916">
    <property type="term" value="F:dipeptide transmembrane transporter activity"/>
    <property type="evidence" value="ECO:0007669"/>
    <property type="project" value="TreeGrafter"/>
</dbReference>
<keyword evidence="4 7" id="KW-0812">Transmembrane</keyword>
<feature type="transmembrane region" description="Helical" evidence="7">
    <location>
        <begin position="203"/>
        <end position="222"/>
    </location>
</feature>
<dbReference type="EMBL" id="QVTD01000003">
    <property type="protein sequence ID" value="RFU65147.1"/>
    <property type="molecule type" value="Genomic_DNA"/>
</dbReference>
<dbReference type="GO" id="GO:0005886">
    <property type="term" value="C:plasma membrane"/>
    <property type="evidence" value="ECO:0007669"/>
    <property type="project" value="UniProtKB-SubCell"/>
</dbReference>
<sequence length="339" mass="37048">MTVVFLRYFTKRMLLAAITIFGALTLVFFLTHVLPGNPALVKLGSFADKAALEALEKEMGLDKPLVVQYGNYLGQVVQGDLGESWTTGQPVNKDLAQRIPATVELAVFSLIIAILVGIPLGVFAALRKGWTDRFLQGVTILGVSTPVFWLGLMLIYVFYYKFNLTPPPTGRLDDFTVPPTHVTGLFTVDSLLSGDFIALKSSLLQLILPGVTLAFVTIAPIAKMARDSMSQVLQADFIQSARAMGVSVREYVIKDALRNALIPVLTTLGIVLGYLMAGSVLIEMIYSWPGIGIYVWNALLSNDFNSIQGVVLIISVTYVFINLVVDLLYVLVDPRISLD</sequence>
<keyword evidence="10" id="KW-1185">Reference proteome</keyword>
<dbReference type="InterPro" id="IPR000515">
    <property type="entry name" value="MetI-like"/>
</dbReference>
<feature type="transmembrane region" description="Helical" evidence="7">
    <location>
        <begin position="12"/>
        <end position="34"/>
    </location>
</feature>
<feature type="transmembrane region" description="Helical" evidence="7">
    <location>
        <begin position="306"/>
        <end position="332"/>
    </location>
</feature>
<keyword evidence="5 7" id="KW-1133">Transmembrane helix</keyword>
<reference evidence="9 10" key="1">
    <citation type="submission" date="2018-08" db="EMBL/GenBank/DDBJ databases">
        <title>Bacillus chawlae sp. nov., Bacillus glennii sp. nov., and Bacillus saganii sp. nov. Isolated from the Vehicle Assembly Building at Kennedy Space Center where the Viking Spacecraft were Assembled.</title>
        <authorList>
            <person name="Seuylemezian A."/>
            <person name="Vaishampayan P."/>
        </authorList>
    </citation>
    <scope>NUCLEOTIDE SEQUENCE [LARGE SCALE GENOMIC DNA]</scope>
    <source>
        <strain evidence="9 10">V44-8</strain>
    </source>
</reference>
<comment type="subcellular location">
    <subcellularLocation>
        <location evidence="1 7">Cell membrane</location>
        <topology evidence="1 7">Multi-pass membrane protein</topology>
    </subcellularLocation>
</comment>
<dbReference type="InterPro" id="IPR045621">
    <property type="entry name" value="BPD_transp_1_N"/>
</dbReference>
<dbReference type="PROSITE" id="PS50928">
    <property type="entry name" value="ABC_TM1"/>
    <property type="match status" value="1"/>
</dbReference>
<evidence type="ECO:0000256" key="1">
    <source>
        <dbReference type="ARBA" id="ARBA00004651"/>
    </source>
</evidence>
<dbReference type="Pfam" id="PF19300">
    <property type="entry name" value="BPD_transp_1_N"/>
    <property type="match status" value="1"/>
</dbReference>
<evidence type="ECO:0000313" key="9">
    <source>
        <dbReference type="EMBL" id="RFU65147.1"/>
    </source>
</evidence>
<feature type="transmembrane region" description="Helical" evidence="7">
    <location>
        <begin position="105"/>
        <end position="126"/>
    </location>
</feature>
<evidence type="ECO:0000256" key="2">
    <source>
        <dbReference type="ARBA" id="ARBA00022448"/>
    </source>
</evidence>
<feature type="transmembrane region" description="Helical" evidence="7">
    <location>
        <begin position="138"/>
        <end position="159"/>
    </location>
</feature>